<evidence type="ECO:0000313" key="4">
    <source>
        <dbReference type="EMBL" id="MDX8481259.1"/>
    </source>
</evidence>
<feature type="transmembrane region" description="Helical" evidence="1">
    <location>
        <begin position="304"/>
        <end position="323"/>
    </location>
</feature>
<keyword evidence="1" id="KW-1133">Transmembrane helix</keyword>
<feature type="transmembrane region" description="Helical" evidence="1">
    <location>
        <begin position="212"/>
        <end position="233"/>
    </location>
</feature>
<dbReference type="InterPro" id="IPR002656">
    <property type="entry name" value="Acyl_transf_3_dom"/>
</dbReference>
<keyword evidence="5" id="KW-1185">Reference proteome</keyword>
<dbReference type="PANTHER" id="PTHR23028:SF53">
    <property type="entry name" value="ACYL_TRANSF_3 DOMAIN-CONTAINING PROTEIN"/>
    <property type="match status" value="1"/>
</dbReference>
<feature type="domain" description="SGNH" evidence="3">
    <location>
        <begin position="429"/>
        <end position="636"/>
    </location>
</feature>
<dbReference type="RefSeq" id="WP_320289466.1">
    <property type="nucleotide sequence ID" value="NZ_JAVIIW010000029.1"/>
</dbReference>
<name>A0ABU4Y2T3_9HYPH</name>
<proteinExistence type="predicted"/>
<keyword evidence="4" id="KW-0808">Transferase</keyword>
<reference evidence="4 5" key="1">
    <citation type="submission" date="2023-08" db="EMBL/GenBank/DDBJ databases">
        <title>Implementing the SeqCode for naming new Mesorhizobium species isolated from Vachellia karroo root nodules.</title>
        <authorList>
            <person name="Van Lill M."/>
        </authorList>
    </citation>
    <scope>NUCLEOTIDE SEQUENCE [LARGE SCALE GENOMIC DNA]</scope>
    <source>
        <strain evidence="4 5">VK24D</strain>
    </source>
</reference>
<dbReference type="Pfam" id="PF19040">
    <property type="entry name" value="SGNH"/>
    <property type="match status" value="1"/>
</dbReference>
<feature type="transmembrane region" description="Helical" evidence="1">
    <location>
        <begin position="267"/>
        <end position="284"/>
    </location>
</feature>
<dbReference type="EC" id="2.3.1.-" evidence="4"/>
<feature type="transmembrane region" description="Helical" evidence="1">
    <location>
        <begin position="30"/>
        <end position="63"/>
    </location>
</feature>
<feature type="transmembrane region" description="Helical" evidence="1">
    <location>
        <begin position="242"/>
        <end position="261"/>
    </location>
</feature>
<feature type="transmembrane region" description="Helical" evidence="1">
    <location>
        <begin position="114"/>
        <end position="133"/>
    </location>
</feature>
<organism evidence="4 5">
    <name type="scientific">Mesorhizobium album</name>
    <dbReference type="NCBI Taxonomy" id="3072314"/>
    <lineage>
        <taxon>Bacteria</taxon>
        <taxon>Pseudomonadati</taxon>
        <taxon>Pseudomonadota</taxon>
        <taxon>Alphaproteobacteria</taxon>
        <taxon>Hyphomicrobiales</taxon>
        <taxon>Phyllobacteriaceae</taxon>
        <taxon>Mesorhizobium</taxon>
    </lineage>
</organism>
<dbReference type="Proteomes" id="UP001287059">
    <property type="component" value="Unassembled WGS sequence"/>
</dbReference>
<dbReference type="InterPro" id="IPR050879">
    <property type="entry name" value="Acyltransferase_3"/>
</dbReference>
<dbReference type="PANTHER" id="PTHR23028">
    <property type="entry name" value="ACETYLTRANSFERASE"/>
    <property type="match status" value="1"/>
</dbReference>
<evidence type="ECO:0000259" key="3">
    <source>
        <dbReference type="Pfam" id="PF19040"/>
    </source>
</evidence>
<evidence type="ECO:0000259" key="2">
    <source>
        <dbReference type="Pfam" id="PF01757"/>
    </source>
</evidence>
<sequence>MDQGIPALERIQAATPKSDYRSDIDGLRTIAVLSVLAFHVGFPAFAGGFLGVDVFFVISGYLISKKIMDSVQRGDFTLLDFWAGRYRRLFPALATTLLASLMSAYFILPPDYLSQFGASAAAAVPGFSNFYFWNVSGYFDTQAITKPALHTWSLGVEEQFYYVWPIIFAPLIRRRGSYAGFLAIVGVGIMSLVGSGWFLKFGSSVSSDPASAVFYLLPFRAYELALGASILWTERLRPKARLVQEALIVIGLGAVAISIFLPTEQSWLPALLPCAGTALLILVGQGPSLTKLYDNPPSVWIGKISYSIYLVHWPIIVFSTYLFDNDSVVFKATVFLASIALASALYYCVERPIHKGRSILPKNYQFFAAMLPAAALIAIVGTNAWTSHGWLWRYEPQIAGLLDPANMDLGLPPVPYRCFLSQTDPWTVMDKRCYIPTTDGKPKIIMVGDSTAASLYPGLKAALGDSADLYLWSGSACVPALDVPMPYRPNCPLSNDQFFRHTIIDNNYDLVVLSAHGGYPELKKGFPAVKAILNARGIPFVLLGDLPTYSDIPLGIVARHAKIAGLDDVMAANLPDGCKEEHGLNELVATSEFFSTKAVFCRDGRAAYRDGIHLFQKDWFHLTQAGALYLGRLLKPKIQAMLSGHQP</sequence>
<feature type="domain" description="Acyltransferase 3" evidence="2">
    <location>
        <begin position="23"/>
        <end position="346"/>
    </location>
</feature>
<protein>
    <submittedName>
        <fullName evidence="4">Acyltransferase family protein</fullName>
        <ecNumber evidence="4">2.3.1.-</ecNumber>
    </submittedName>
</protein>
<feature type="transmembrane region" description="Helical" evidence="1">
    <location>
        <begin position="370"/>
        <end position="392"/>
    </location>
</feature>
<keyword evidence="1" id="KW-0812">Transmembrane</keyword>
<dbReference type="GO" id="GO:0016746">
    <property type="term" value="F:acyltransferase activity"/>
    <property type="evidence" value="ECO:0007669"/>
    <property type="project" value="UniProtKB-KW"/>
</dbReference>
<evidence type="ECO:0000256" key="1">
    <source>
        <dbReference type="SAM" id="Phobius"/>
    </source>
</evidence>
<dbReference type="Pfam" id="PF01757">
    <property type="entry name" value="Acyl_transf_3"/>
    <property type="match status" value="1"/>
</dbReference>
<gene>
    <name evidence="4" type="ORF">RFN28_22755</name>
</gene>
<feature type="transmembrane region" description="Helical" evidence="1">
    <location>
        <begin position="329"/>
        <end position="349"/>
    </location>
</feature>
<feature type="transmembrane region" description="Helical" evidence="1">
    <location>
        <begin position="89"/>
        <end position="108"/>
    </location>
</feature>
<dbReference type="EMBL" id="JAVIIW010000029">
    <property type="protein sequence ID" value="MDX8481259.1"/>
    <property type="molecule type" value="Genomic_DNA"/>
</dbReference>
<evidence type="ECO:0000313" key="5">
    <source>
        <dbReference type="Proteomes" id="UP001287059"/>
    </source>
</evidence>
<feature type="transmembrane region" description="Helical" evidence="1">
    <location>
        <begin position="178"/>
        <end position="200"/>
    </location>
</feature>
<keyword evidence="4" id="KW-0012">Acyltransferase</keyword>
<comment type="caution">
    <text evidence="4">The sequence shown here is derived from an EMBL/GenBank/DDBJ whole genome shotgun (WGS) entry which is preliminary data.</text>
</comment>
<dbReference type="InterPro" id="IPR043968">
    <property type="entry name" value="SGNH"/>
</dbReference>
<accession>A0ABU4Y2T3</accession>
<keyword evidence="1" id="KW-0472">Membrane</keyword>